<dbReference type="SUPFAM" id="SSF51905">
    <property type="entry name" value="FAD/NAD(P)-binding domain"/>
    <property type="match status" value="1"/>
</dbReference>
<evidence type="ECO:0000256" key="1">
    <source>
        <dbReference type="ARBA" id="ARBA00009333"/>
    </source>
</evidence>
<evidence type="ECO:0000256" key="6">
    <source>
        <dbReference type="ARBA" id="ARBA00023284"/>
    </source>
</evidence>
<dbReference type="GO" id="GO:0005737">
    <property type="term" value="C:cytoplasm"/>
    <property type="evidence" value="ECO:0007669"/>
    <property type="project" value="InterPro"/>
</dbReference>
<accession>A0A5J6Z9R5</accession>
<evidence type="ECO:0000313" key="10">
    <source>
        <dbReference type="EMBL" id="QFQ32142.1"/>
    </source>
</evidence>
<evidence type="ECO:0000256" key="8">
    <source>
        <dbReference type="RuleBase" id="RU003881"/>
    </source>
</evidence>
<comment type="cofactor">
    <cofactor evidence="8">
        <name>FAD</name>
        <dbReference type="ChEBI" id="CHEBI:57692"/>
    </cofactor>
    <text evidence="8">Binds 1 FAD per subunit.</text>
</comment>
<dbReference type="Pfam" id="PF07992">
    <property type="entry name" value="Pyr_redox_2"/>
    <property type="match status" value="1"/>
</dbReference>
<dbReference type="Proteomes" id="UP000326914">
    <property type="component" value="Chromosome"/>
</dbReference>
<dbReference type="EMBL" id="CP042426">
    <property type="protein sequence ID" value="QFQ32142.1"/>
    <property type="molecule type" value="Genomic_DNA"/>
</dbReference>
<comment type="subunit">
    <text evidence="7">Homodimer.</text>
</comment>
<keyword evidence="6 7" id="KW-0676">Redox-active center</keyword>
<dbReference type="PRINTS" id="PR00368">
    <property type="entry name" value="FADPNR"/>
</dbReference>
<dbReference type="GO" id="GO:0004791">
    <property type="term" value="F:thioredoxin-disulfide reductase (NADPH) activity"/>
    <property type="evidence" value="ECO:0007669"/>
    <property type="project" value="UniProtKB-UniRule"/>
</dbReference>
<gene>
    <name evidence="10" type="primary">trxB</name>
    <name evidence="10" type="ORF">FQV32_01800</name>
</gene>
<feature type="domain" description="FAD/NAD(P)-binding" evidence="9">
    <location>
        <begin position="8"/>
        <end position="304"/>
    </location>
</feature>
<dbReference type="GO" id="GO:0019430">
    <property type="term" value="P:removal of superoxide radicals"/>
    <property type="evidence" value="ECO:0007669"/>
    <property type="project" value="UniProtKB-UniRule"/>
</dbReference>
<protein>
    <recommendedName>
        <fullName evidence="7">Thioredoxin reductase</fullName>
        <ecNumber evidence="7">1.8.1.9</ecNumber>
    </recommendedName>
</protein>
<dbReference type="InterPro" id="IPR008255">
    <property type="entry name" value="Pyr_nucl-diS_OxRdtase_2_AS"/>
</dbReference>
<dbReference type="EC" id="1.8.1.9" evidence="7"/>
<dbReference type="InterPro" id="IPR050097">
    <property type="entry name" value="Ferredoxin-NADP_redctase_2"/>
</dbReference>
<dbReference type="Gene3D" id="3.50.50.60">
    <property type="entry name" value="FAD/NAD(P)-binding domain"/>
    <property type="match status" value="2"/>
</dbReference>
<dbReference type="PRINTS" id="PR00469">
    <property type="entry name" value="PNDRDTASEII"/>
</dbReference>
<dbReference type="InterPro" id="IPR036188">
    <property type="entry name" value="FAD/NAD-bd_sf"/>
</dbReference>
<evidence type="ECO:0000256" key="5">
    <source>
        <dbReference type="ARBA" id="ARBA00023157"/>
    </source>
</evidence>
<dbReference type="PROSITE" id="PS00573">
    <property type="entry name" value="PYRIDINE_REDOX_2"/>
    <property type="match status" value="1"/>
</dbReference>
<evidence type="ECO:0000256" key="3">
    <source>
        <dbReference type="ARBA" id="ARBA00022827"/>
    </source>
</evidence>
<keyword evidence="4 7" id="KW-0560">Oxidoreductase</keyword>
<comment type="catalytic activity">
    <reaction evidence="7">
        <text>[thioredoxin]-dithiol + NADP(+) = [thioredoxin]-disulfide + NADPH + H(+)</text>
        <dbReference type="Rhea" id="RHEA:20345"/>
        <dbReference type="Rhea" id="RHEA-COMP:10698"/>
        <dbReference type="Rhea" id="RHEA-COMP:10700"/>
        <dbReference type="ChEBI" id="CHEBI:15378"/>
        <dbReference type="ChEBI" id="CHEBI:29950"/>
        <dbReference type="ChEBI" id="CHEBI:50058"/>
        <dbReference type="ChEBI" id="CHEBI:57783"/>
        <dbReference type="ChEBI" id="CHEBI:58349"/>
        <dbReference type="EC" id="1.8.1.9"/>
    </reaction>
</comment>
<organism evidence="10 11">
    <name type="scientific">Buchnera aphidicola</name>
    <name type="common">Aphis gossypii</name>
    <dbReference type="NCBI Taxonomy" id="98785"/>
    <lineage>
        <taxon>Bacteria</taxon>
        <taxon>Pseudomonadati</taxon>
        <taxon>Pseudomonadota</taxon>
        <taxon>Gammaproteobacteria</taxon>
        <taxon>Enterobacterales</taxon>
        <taxon>Erwiniaceae</taxon>
        <taxon>Buchnera</taxon>
    </lineage>
</organism>
<proteinExistence type="inferred from homology"/>
<evidence type="ECO:0000256" key="2">
    <source>
        <dbReference type="ARBA" id="ARBA00022630"/>
    </source>
</evidence>
<dbReference type="NCBIfam" id="TIGR01292">
    <property type="entry name" value="TRX_reduct"/>
    <property type="match status" value="1"/>
</dbReference>
<keyword evidence="2 7" id="KW-0285">Flavoprotein</keyword>
<reference evidence="10 11" key="1">
    <citation type="submission" date="2019-07" db="EMBL/GenBank/DDBJ databases">
        <title>Buchnera limit thermal tolerance of host aphids.</title>
        <authorList>
            <person name="Zhang B."/>
            <person name="Moran N."/>
        </authorList>
    </citation>
    <scope>NUCLEOTIDE SEQUENCE [LARGE SCALE GENOMIC DNA]</scope>
    <source>
        <strain evidence="10 11">Ago-UT1</strain>
    </source>
</reference>
<dbReference type="OrthoDB" id="9806179at2"/>
<evidence type="ECO:0000313" key="11">
    <source>
        <dbReference type="Proteomes" id="UP000326914"/>
    </source>
</evidence>
<keyword evidence="5" id="KW-1015">Disulfide bond</keyword>
<sequence length="326" mass="36344">MKTKKHTKVIIVGSGPAGYTAAIYAARANLKPLLITGDNKGGQLMNTNEIENWPGDKNKITGSELMNRMYEHAKKYQTEIISDKIITVKFNKKPFFLLGEENKYTADSVIIATGSNPRYLGLNSEEEFKGKGVSTCAICDGFFYKNKEIAVVGGGNTAIEETLYLSNFAKKIHLIHRRENFKAEKILINRLLELVKNKKVVLHLNYTIKEILGNNLGVTHIIINNFHSIKTIQKKIIISGLFIAIGHIPNTDIFKDQLETENGYIKIKTEKHGNYTQTSIPGIFAAGDVADHVYKQAITSSASGCMAAIDSERYLNSYNDRLNLLS</sequence>
<name>A0A5J6Z9R5_9GAMM</name>
<evidence type="ECO:0000256" key="4">
    <source>
        <dbReference type="ARBA" id="ARBA00023002"/>
    </source>
</evidence>
<evidence type="ECO:0000259" key="9">
    <source>
        <dbReference type="Pfam" id="PF07992"/>
    </source>
</evidence>
<dbReference type="PANTHER" id="PTHR48105">
    <property type="entry name" value="THIOREDOXIN REDUCTASE 1-RELATED-RELATED"/>
    <property type="match status" value="1"/>
</dbReference>
<evidence type="ECO:0000256" key="7">
    <source>
        <dbReference type="RuleBase" id="RU003880"/>
    </source>
</evidence>
<keyword evidence="3 7" id="KW-0274">FAD</keyword>
<dbReference type="AlphaFoldDB" id="A0A5J6Z9R5"/>
<dbReference type="InterPro" id="IPR005982">
    <property type="entry name" value="Thioredox_Rdtase"/>
</dbReference>
<keyword evidence="8" id="KW-0521">NADP</keyword>
<comment type="similarity">
    <text evidence="1 7">Belongs to the class-II pyridine nucleotide-disulfide oxidoreductase family.</text>
</comment>
<dbReference type="RefSeq" id="WP_158346388.1">
    <property type="nucleotide sequence ID" value="NZ_CP042426.1"/>
</dbReference>
<dbReference type="InterPro" id="IPR023753">
    <property type="entry name" value="FAD/NAD-binding_dom"/>
</dbReference>